<dbReference type="InterPro" id="IPR051020">
    <property type="entry name" value="ALDH-related_metabolic_enz"/>
</dbReference>
<reference evidence="6" key="1">
    <citation type="journal article" date="2020" name="mSystems">
        <title>Genome- and Community-Level Interaction Insights into Carbon Utilization and Element Cycling Functions of Hydrothermarchaeota in Hydrothermal Sediment.</title>
        <authorList>
            <person name="Zhou Z."/>
            <person name="Liu Y."/>
            <person name="Xu W."/>
            <person name="Pan J."/>
            <person name="Luo Z.H."/>
            <person name="Li M."/>
        </authorList>
    </citation>
    <scope>NUCLEOTIDE SEQUENCE [LARGE SCALE GENOMIC DNA]</scope>
    <source>
        <strain evidence="6">HyVt-113</strain>
    </source>
</reference>
<comment type="similarity">
    <text evidence="1 4">Belongs to the aldehyde dehydrogenase family.</text>
</comment>
<proteinExistence type="inferred from homology"/>
<dbReference type="EMBL" id="DQWQ01000046">
    <property type="protein sequence ID" value="HDD35345.1"/>
    <property type="molecule type" value="Genomic_DNA"/>
</dbReference>
<dbReference type="Pfam" id="PF00171">
    <property type="entry name" value="Aldedh"/>
    <property type="match status" value="1"/>
</dbReference>
<dbReference type="Proteomes" id="UP000885706">
    <property type="component" value="Unassembled WGS sequence"/>
</dbReference>
<name>A0A7V0NE94_DESA2</name>
<dbReference type="InterPro" id="IPR016162">
    <property type="entry name" value="Ald_DH_N"/>
</dbReference>
<evidence type="ECO:0000259" key="5">
    <source>
        <dbReference type="Pfam" id="PF00171"/>
    </source>
</evidence>
<evidence type="ECO:0000256" key="4">
    <source>
        <dbReference type="RuleBase" id="RU003345"/>
    </source>
</evidence>
<feature type="active site" evidence="3">
    <location>
        <position position="247"/>
    </location>
</feature>
<keyword evidence="2 4" id="KW-0560">Oxidoreductase</keyword>
<dbReference type="InterPro" id="IPR029510">
    <property type="entry name" value="Ald_DH_CS_GLU"/>
</dbReference>
<dbReference type="InterPro" id="IPR016161">
    <property type="entry name" value="Ald_DH/histidinol_DH"/>
</dbReference>
<dbReference type="AlphaFoldDB" id="A0A7V0NE94"/>
<evidence type="ECO:0000256" key="3">
    <source>
        <dbReference type="PROSITE-ProRule" id="PRU10007"/>
    </source>
</evidence>
<organism evidence="6">
    <name type="scientific">Desulfofervidus auxilii</name>
    <dbReference type="NCBI Taxonomy" id="1621989"/>
    <lineage>
        <taxon>Bacteria</taxon>
        <taxon>Pseudomonadati</taxon>
        <taxon>Thermodesulfobacteriota</taxon>
        <taxon>Candidatus Desulfofervidia</taxon>
        <taxon>Candidatus Desulfofervidales</taxon>
        <taxon>Candidatus Desulfofervidaceae</taxon>
        <taxon>Candidatus Desulfofervidus</taxon>
    </lineage>
</organism>
<dbReference type="Gene3D" id="3.40.605.10">
    <property type="entry name" value="Aldehyde Dehydrogenase, Chain A, domain 1"/>
    <property type="match status" value="1"/>
</dbReference>
<accession>A0A7V0NE94</accession>
<evidence type="ECO:0000313" key="6">
    <source>
        <dbReference type="EMBL" id="HDD35345.1"/>
    </source>
</evidence>
<dbReference type="SUPFAM" id="SSF53720">
    <property type="entry name" value="ALDH-like"/>
    <property type="match status" value="1"/>
</dbReference>
<comment type="caution">
    <text evidence="6">The sequence shown here is derived from an EMBL/GenBank/DDBJ whole genome shotgun (WGS) entry which is preliminary data.</text>
</comment>
<feature type="domain" description="Aldehyde dehydrogenase" evidence="5">
    <location>
        <begin position="17"/>
        <end position="466"/>
    </location>
</feature>
<dbReference type="GO" id="GO:0008911">
    <property type="term" value="F:lactaldehyde dehydrogenase (NAD+) activity"/>
    <property type="evidence" value="ECO:0007669"/>
    <property type="project" value="TreeGrafter"/>
</dbReference>
<sequence length="473" mass="52239">METYPLLIGQKKVYTEKKLIIFSPYTQEPIAEVCLATEKEIEKAILVAQKAFETLKHSPAYIKANALLQISEEVKKQSETLAKTMAEEAGKPISLARIEVQRCIELFRYAAEETKRFGGEIIPLDLDKLSEKRMGVYKRFPIGPILGITPFNFPLNLIAHKVAPAIAVGNPVIIKPASATPITALIFGEIVSKIDLPEGALSILPCSTDLAEKMVKDDRLAMLTFTGSPEVGWYLKGIAGRKRVTLELGGNAALVIASLRLKDFLLQRAIFGAFYQAGQVCISIQRIFIKEDLYKEFLEDFLESIKKIKSGDPLDEDVLVGPLINKGAADRVETWVNEAIEGGAKLLIGGKREGNVIYPTVLTNTSPEMKVNAKEIFGPVVTVEPFREFKEAINMVNDSIYGLQTGIFTDNLNEVFYAYNHLDVGGVIINDIPTYRSDPMPYGGVKLSGLGKEGIRYAMKEMSEGKLLVINYA</sequence>
<dbReference type="PROSITE" id="PS00687">
    <property type="entry name" value="ALDEHYDE_DEHYDR_GLU"/>
    <property type="match status" value="1"/>
</dbReference>
<dbReference type="InterPro" id="IPR015590">
    <property type="entry name" value="Aldehyde_DH_dom"/>
</dbReference>
<evidence type="ECO:0000256" key="1">
    <source>
        <dbReference type="ARBA" id="ARBA00009986"/>
    </source>
</evidence>
<dbReference type="InterPro" id="IPR016163">
    <property type="entry name" value="Ald_DH_C"/>
</dbReference>
<gene>
    <name evidence="6" type="ORF">ENF30_00945</name>
</gene>
<protein>
    <submittedName>
        <fullName evidence="6">Aldehyde dehydrogenase family protein</fullName>
    </submittedName>
</protein>
<evidence type="ECO:0000256" key="2">
    <source>
        <dbReference type="ARBA" id="ARBA00023002"/>
    </source>
</evidence>
<dbReference type="Gene3D" id="3.40.309.10">
    <property type="entry name" value="Aldehyde Dehydrogenase, Chain A, domain 2"/>
    <property type="match status" value="1"/>
</dbReference>
<dbReference type="PANTHER" id="PTHR42991:SF1">
    <property type="entry name" value="ALDEHYDE DEHYDROGENASE"/>
    <property type="match status" value="1"/>
</dbReference>
<dbReference type="PANTHER" id="PTHR42991">
    <property type="entry name" value="ALDEHYDE DEHYDROGENASE"/>
    <property type="match status" value="1"/>
</dbReference>
<dbReference type="CDD" id="cd07147">
    <property type="entry name" value="ALDH_F21_RNP123"/>
    <property type="match status" value="1"/>
</dbReference>